<evidence type="ECO:0000256" key="4">
    <source>
        <dbReference type="ARBA" id="ARBA00022837"/>
    </source>
</evidence>
<dbReference type="SUPFAM" id="SSF53649">
    <property type="entry name" value="Alkaline phosphatase-like"/>
    <property type="match status" value="1"/>
</dbReference>
<feature type="chain" id="PRO_5022152080" evidence="5">
    <location>
        <begin position="21"/>
        <end position="543"/>
    </location>
</feature>
<evidence type="ECO:0000313" key="8">
    <source>
        <dbReference type="Proteomes" id="UP000315003"/>
    </source>
</evidence>
<evidence type="ECO:0000256" key="5">
    <source>
        <dbReference type="SAM" id="SignalP"/>
    </source>
</evidence>
<dbReference type="AlphaFoldDB" id="A0A517T2H8"/>
<dbReference type="InterPro" id="IPR024607">
    <property type="entry name" value="Sulfatase_CS"/>
</dbReference>
<gene>
    <name evidence="7" type="primary">atsA_83</name>
    <name evidence="7" type="ORF">SV7mr_51060</name>
</gene>
<keyword evidence="2" id="KW-0479">Metal-binding</keyword>
<keyword evidence="8" id="KW-1185">Reference proteome</keyword>
<evidence type="ECO:0000256" key="3">
    <source>
        <dbReference type="ARBA" id="ARBA00022801"/>
    </source>
</evidence>
<reference evidence="7 8" key="1">
    <citation type="submission" date="2019-02" db="EMBL/GenBank/DDBJ databases">
        <title>Deep-cultivation of Planctomycetes and their phenomic and genomic characterization uncovers novel biology.</title>
        <authorList>
            <person name="Wiegand S."/>
            <person name="Jogler M."/>
            <person name="Boedeker C."/>
            <person name="Pinto D."/>
            <person name="Vollmers J."/>
            <person name="Rivas-Marin E."/>
            <person name="Kohn T."/>
            <person name="Peeters S.H."/>
            <person name="Heuer A."/>
            <person name="Rast P."/>
            <person name="Oberbeckmann S."/>
            <person name="Bunk B."/>
            <person name="Jeske O."/>
            <person name="Meyerdierks A."/>
            <person name="Storesund J.E."/>
            <person name="Kallscheuer N."/>
            <person name="Luecker S."/>
            <person name="Lage O.M."/>
            <person name="Pohl T."/>
            <person name="Merkel B.J."/>
            <person name="Hornburger P."/>
            <person name="Mueller R.-W."/>
            <person name="Bruemmer F."/>
            <person name="Labrenz M."/>
            <person name="Spormann A.M."/>
            <person name="Op den Camp H."/>
            <person name="Overmann J."/>
            <person name="Amann R."/>
            <person name="Jetten M.S.M."/>
            <person name="Mascher T."/>
            <person name="Medema M.H."/>
            <person name="Devos D.P."/>
            <person name="Kaster A.-K."/>
            <person name="Ovreas L."/>
            <person name="Rohde M."/>
            <person name="Galperin M.Y."/>
            <person name="Jogler C."/>
        </authorList>
    </citation>
    <scope>NUCLEOTIDE SEQUENCE [LARGE SCALE GENOMIC DNA]</scope>
    <source>
        <strain evidence="7 8">SV_7m_r</strain>
    </source>
</reference>
<dbReference type="RefSeq" id="WP_145277392.1">
    <property type="nucleotide sequence ID" value="NZ_CP036272.1"/>
</dbReference>
<dbReference type="OrthoDB" id="9765065at2"/>
<feature type="domain" description="Sulfatase N-terminal" evidence="6">
    <location>
        <begin position="24"/>
        <end position="378"/>
    </location>
</feature>
<proteinExistence type="inferred from homology"/>
<dbReference type="InterPro" id="IPR000917">
    <property type="entry name" value="Sulfatase_N"/>
</dbReference>
<protein>
    <submittedName>
        <fullName evidence="7">Arylsulfatase</fullName>
        <ecNumber evidence="7">3.1.6.1</ecNumber>
    </submittedName>
</protein>
<dbReference type="CDD" id="cd16143">
    <property type="entry name" value="ARS_like"/>
    <property type="match status" value="1"/>
</dbReference>
<dbReference type="InterPro" id="IPR017850">
    <property type="entry name" value="Alkaline_phosphatase_core_sf"/>
</dbReference>
<organism evidence="7 8">
    <name type="scientific">Stieleria bergensis</name>
    <dbReference type="NCBI Taxonomy" id="2528025"/>
    <lineage>
        <taxon>Bacteria</taxon>
        <taxon>Pseudomonadati</taxon>
        <taxon>Planctomycetota</taxon>
        <taxon>Planctomycetia</taxon>
        <taxon>Pirellulales</taxon>
        <taxon>Pirellulaceae</taxon>
        <taxon>Stieleria</taxon>
    </lineage>
</organism>
<keyword evidence="4" id="KW-0106">Calcium</keyword>
<evidence type="ECO:0000259" key="6">
    <source>
        <dbReference type="Pfam" id="PF00884"/>
    </source>
</evidence>
<evidence type="ECO:0000313" key="7">
    <source>
        <dbReference type="EMBL" id="QDT62556.1"/>
    </source>
</evidence>
<dbReference type="PANTHER" id="PTHR42693">
    <property type="entry name" value="ARYLSULFATASE FAMILY MEMBER"/>
    <property type="match status" value="1"/>
</dbReference>
<dbReference type="Gene3D" id="3.30.1120.10">
    <property type="match status" value="1"/>
</dbReference>
<feature type="signal peptide" evidence="5">
    <location>
        <begin position="1"/>
        <end position="20"/>
    </location>
</feature>
<evidence type="ECO:0000256" key="2">
    <source>
        <dbReference type="ARBA" id="ARBA00022723"/>
    </source>
</evidence>
<dbReference type="PROSITE" id="PS00523">
    <property type="entry name" value="SULFATASE_1"/>
    <property type="match status" value="1"/>
</dbReference>
<dbReference type="EC" id="3.1.6.1" evidence="7"/>
<dbReference type="GO" id="GO:0004065">
    <property type="term" value="F:arylsulfatase activity"/>
    <property type="evidence" value="ECO:0007669"/>
    <property type="project" value="UniProtKB-EC"/>
</dbReference>
<dbReference type="InterPro" id="IPR050738">
    <property type="entry name" value="Sulfatase"/>
</dbReference>
<dbReference type="GO" id="GO:0046872">
    <property type="term" value="F:metal ion binding"/>
    <property type="evidence" value="ECO:0007669"/>
    <property type="project" value="UniProtKB-KW"/>
</dbReference>
<dbReference type="PROSITE" id="PS00149">
    <property type="entry name" value="SULFATASE_2"/>
    <property type="match status" value="1"/>
</dbReference>
<dbReference type="Proteomes" id="UP000315003">
    <property type="component" value="Chromosome"/>
</dbReference>
<sequence length="543" mass="59868" precursor="true">MKSLLNTLLLCLLTFHSVSAAKQPNVVFILADDLGIGDVACYGGERCLIETPNIDRLARSGVRFTDAHPNASVCGPTRRALMTGRYPWRFGAAVNSGPWGFVGPKPGTEKSTLGKLLQRSGYETGYVGKWHLGTTMTTLDGKKQGPDNVDYTKPLKYGPVQFGFDESFILPGSLDMYPYAFARNHVWQGDITAQKGWSAFNRVGPAEKDFQDHEVLETFYQEAESFIQQQQTGKPFFLFLALTAPHTPTSPGTQWQGKSQLGVYGDFVMEVDHSVQRVVKSLKDKNLYENTLILFSSDHGPAPYAGNLLKSTPAQIHQLEKAGHYPSGPHRGYKFSAYEGGLRVPLIASWPGQTPQGETCQALVGLNDLFATFAELAGTEMKPDEGPDSISFANLLRHPDDLGLRKTLVLQSVASFVIRDGDWKLCLCPGSGTQANSENALGSDPMPDVAWAKALQNFSGKPTELDLLKPPFVQLFDLSQDPHEDKNLAAEQPQRVEQMVLELRRQVASGRSTLGRPLKNDRNVKVVNLKDPRLPAVVRQRLR</sequence>
<keyword evidence="5" id="KW-0732">Signal</keyword>
<dbReference type="Pfam" id="PF00884">
    <property type="entry name" value="Sulfatase"/>
    <property type="match status" value="1"/>
</dbReference>
<dbReference type="Gene3D" id="3.40.720.10">
    <property type="entry name" value="Alkaline Phosphatase, subunit A"/>
    <property type="match status" value="1"/>
</dbReference>
<accession>A0A517T2H8</accession>
<evidence type="ECO:0000256" key="1">
    <source>
        <dbReference type="ARBA" id="ARBA00008779"/>
    </source>
</evidence>
<dbReference type="EMBL" id="CP036272">
    <property type="protein sequence ID" value="QDT62556.1"/>
    <property type="molecule type" value="Genomic_DNA"/>
</dbReference>
<comment type="similarity">
    <text evidence="1">Belongs to the sulfatase family.</text>
</comment>
<name>A0A517T2H8_9BACT</name>
<dbReference type="PANTHER" id="PTHR42693:SF53">
    <property type="entry name" value="ENDO-4-O-SULFATASE"/>
    <property type="match status" value="1"/>
</dbReference>
<keyword evidence="3 7" id="KW-0378">Hydrolase</keyword>